<keyword evidence="22" id="KW-1185">Reference proteome</keyword>
<organism evidence="21 22">
    <name type="scientific">Pseudocercospora fuligena</name>
    <dbReference type="NCBI Taxonomy" id="685502"/>
    <lineage>
        <taxon>Eukaryota</taxon>
        <taxon>Fungi</taxon>
        <taxon>Dikarya</taxon>
        <taxon>Ascomycota</taxon>
        <taxon>Pezizomycotina</taxon>
        <taxon>Dothideomycetes</taxon>
        <taxon>Dothideomycetidae</taxon>
        <taxon>Mycosphaerellales</taxon>
        <taxon>Mycosphaerellaceae</taxon>
        <taxon>Pseudocercospora</taxon>
    </lineage>
</organism>
<gene>
    <name evidence="21" type="ORF">HII31_03725</name>
</gene>
<dbReference type="PROSITE" id="PS50902">
    <property type="entry name" value="FLAVODOXIN_LIKE"/>
    <property type="match status" value="1"/>
</dbReference>
<dbReference type="InterPro" id="IPR008254">
    <property type="entry name" value="Flavodoxin/NO_synth"/>
</dbReference>
<dbReference type="InterPro" id="IPR023173">
    <property type="entry name" value="NADPH_Cyt_P450_Rdtase_alpha"/>
</dbReference>
<evidence type="ECO:0000256" key="18">
    <source>
        <dbReference type="PIRNR" id="PIRNR000208"/>
    </source>
</evidence>
<dbReference type="PRINTS" id="PR00371">
    <property type="entry name" value="FPNCR"/>
</dbReference>
<dbReference type="SUPFAM" id="SSF52218">
    <property type="entry name" value="Flavoproteins"/>
    <property type="match status" value="1"/>
</dbReference>
<dbReference type="InterPro" id="IPR003097">
    <property type="entry name" value="CysJ-like_FAD-binding"/>
</dbReference>
<evidence type="ECO:0000259" key="20">
    <source>
        <dbReference type="PROSITE" id="PS51384"/>
    </source>
</evidence>
<dbReference type="InterPro" id="IPR001709">
    <property type="entry name" value="Flavoprot_Pyr_Nucl_cyt_Rdtase"/>
</dbReference>
<comment type="cofactor">
    <cofactor evidence="1">
        <name>FMN</name>
        <dbReference type="ChEBI" id="CHEBI:58210"/>
    </cofactor>
</comment>
<dbReference type="EMBL" id="JABCIY010000047">
    <property type="protein sequence ID" value="KAF7194888.1"/>
    <property type="molecule type" value="Genomic_DNA"/>
</dbReference>
<evidence type="ECO:0000256" key="6">
    <source>
        <dbReference type="ARBA" id="ARBA00022692"/>
    </source>
</evidence>
<dbReference type="InterPro" id="IPR017938">
    <property type="entry name" value="Riboflavin_synthase-like_b-brl"/>
</dbReference>
<dbReference type="InterPro" id="IPR001433">
    <property type="entry name" value="OxRdtase_FAD/NAD-bd"/>
</dbReference>
<dbReference type="Pfam" id="PF00175">
    <property type="entry name" value="NAD_binding_1"/>
    <property type="match status" value="1"/>
</dbReference>
<dbReference type="InterPro" id="IPR017927">
    <property type="entry name" value="FAD-bd_FR_type"/>
</dbReference>
<evidence type="ECO:0000256" key="10">
    <source>
        <dbReference type="ARBA" id="ARBA00022955"/>
    </source>
</evidence>
<keyword evidence="9 18" id="KW-0521">NADP</keyword>
<evidence type="ECO:0000256" key="11">
    <source>
        <dbReference type="ARBA" id="ARBA00022989"/>
    </source>
</evidence>
<dbReference type="PIRSF" id="PIRSF000208">
    <property type="entry name" value="P450R"/>
    <property type="match status" value="1"/>
</dbReference>
<keyword evidence="14" id="KW-0443">Lipid metabolism</keyword>
<evidence type="ECO:0000256" key="13">
    <source>
        <dbReference type="ARBA" id="ARBA00023011"/>
    </source>
</evidence>
<comment type="cofactor">
    <cofactor evidence="2">
        <name>FAD</name>
        <dbReference type="ChEBI" id="CHEBI:57692"/>
    </cofactor>
</comment>
<dbReference type="EC" id="1.6.2.4" evidence="18"/>
<evidence type="ECO:0000256" key="3">
    <source>
        <dbReference type="ARBA" id="ARBA00022516"/>
    </source>
</evidence>
<comment type="catalytic activity">
    <reaction evidence="18">
        <text>2 oxidized [cytochrome P450] + NADPH = 2 reduced [cytochrome P450] + NADP(+) + H(+)</text>
        <dbReference type="Rhea" id="RHEA:24040"/>
        <dbReference type="Rhea" id="RHEA-COMP:14627"/>
        <dbReference type="Rhea" id="RHEA-COMP:14628"/>
        <dbReference type="ChEBI" id="CHEBI:15378"/>
        <dbReference type="ChEBI" id="CHEBI:55376"/>
        <dbReference type="ChEBI" id="CHEBI:57783"/>
        <dbReference type="ChEBI" id="CHEBI:58349"/>
        <dbReference type="ChEBI" id="CHEBI:60344"/>
        <dbReference type="EC" id="1.6.2.4"/>
    </reaction>
</comment>
<keyword evidence="11" id="KW-1133">Transmembrane helix</keyword>
<dbReference type="GO" id="GO:0005829">
    <property type="term" value="C:cytosol"/>
    <property type="evidence" value="ECO:0007669"/>
    <property type="project" value="TreeGrafter"/>
</dbReference>
<dbReference type="SUPFAM" id="SSF52343">
    <property type="entry name" value="Ferredoxin reductase-like, C-terminal NADP-linked domain"/>
    <property type="match status" value="1"/>
</dbReference>
<feature type="domain" description="FAD-binding FR-type" evidence="20">
    <location>
        <begin position="289"/>
        <end position="537"/>
    </location>
</feature>
<keyword evidence="4" id="KW-0285">Flavoprotein</keyword>
<dbReference type="Pfam" id="PF00667">
    <property type="entry name" value="FAD_binding_1"/>
    <property type="match status" value="1"/>
</dbReference>
<dbReference type="InterPro" id="IPR039261">
    <property type="entry name" value="FNR_nucleotide-bd"/>
</dbReference>
<evidence type="ECO:0000256" key="5">
    <source>
        <dbReference type="ARBA" id="ARBA00022643"/>
    </source>
</evidence>
<keyword evidence="15 18" id="KW-0472">Membrane</keyword>
<evidence type="ECO:0000256" key="7">
    <source>
        <dbReference type="ARBA" id="ARBA00022824"/>
    </source>
</evidence>
<evidence type="ECO:0000256" key="14">
    <source>
        <dbReference type="ARBA" id="ARBA00023098"/>
    </source>
</evidence>
<evidence type="ECO:0000256" key="8">
    <source>
        <dbReference type="ARBA" id="ARBA00022827"/>
    </source>
</evidence>
<dbReference type="Proteomes" id="UP000660729">
    <property type="component" value="Unassembled WGS sequence"/>
</dbReference>
<keyword evidence="16" id="KW-1207">Sterol metabolism</keyword>
<keyword evidence="5" id="KW-0288">FMN</keyword>
<dbReference type="GO" id="GO:0050660">
    <property type="term" value="F:flavin adenine dinucleotide binding"/>
    <property type="evidence" value="ECO:0007669"/>
    <property type="project" value="TreeGrafter"/>
</dbReference>
<keyword evidence="12 18" id="KW-0560">Oxidoreductase</keyword>
<keyword evidence="8" id="KW-0274">FAD</keyword>
<dbReference type="PRINTS" id="PR00369">
    <property type="entry name" value="FLAVODOXIN"/>
</dbReference>
<feature type="domain" description="Flavodoxin-like" evidence="19">
    <location>
        <begin position="92"/>
        <end position="237"/>
    </location>
</feature>
<reference evidence="21" key="1">
    <citation type="submission" date="2020-04" db="EMBL/GenBank/DDBJ databases">
        <title>Draft genome resource of the tomato pathogen Pseudocercospora fuligena.</title>
        <authorList>
            <person name="Zaccaron A."/>
        </authorList>
    </citation>
    <scope>NUCLEOTIDE SEQUENCE</scope>
    <source>
        <strain evidence="21">PF001</strain>
    </source>
</reference>
<keyword evidence="7 18" id="KW-0256">Endoplasmic reticulum</keyword>
<dbReference type="Gene3D" id="3.40.50.80">
    <property type="entry name" value="Nucleotide-binding domain of ferredoxin-NADP reductase (FNR) module"/>
    <property type="match status" value="1"/>
</dbReference>
<dbReference type="Pfam" id="PF00258">
    <property type="entry name" value="Flavodoxin_1"/>
    <property type="match status" value="1"/>
</dbReference>
<keyword evidence="6" id="KW-0812">Transmembrane</keyword>
<dbReference type="AlphaFoldDB" id="A0A8H6RQ54"/>
<keyword evidence="3" id="KW-0444">Lipid biosynthesis</keyword>
<dbReference type="GO" id="GO:0005789">
    <property type="term" value="C:endoplasmic reticulum membrane"/>
    <property type="evidence" value="ECO:0007669"/>
    <property type="project" value="UniProtKB-SubCell"/>
</dbReference>
<evidence type="ECO:0000256" key="16">
    <source>
        <dbReference type="ARBA" id="ARBA00023166"/>
    </source>
</evidence>
<evidence type="ECO:0000256" key="1">
    <source>
        <dbReference type="ARBA" id="ARBA00001917"/>
    </source>
</evidence>
<protein>
    <recommendedName>
        <fullName evidence="18">NADPH--cytochrome P450 reductase</fullName>
        <ecNumber evidence="18">1.6.2.4</ecNumber>
    </recommendedName>
</protein>
<proteinExistence type="inferred from homology"/>
<comment type="similarity">
    <text evidence="18">In the C-terminal section; belongs to the flavoprotein pyridine nucleotide cytochrome reductase family.</text>
</comment>
<keyword evidence="10" id="KW-0752">Steroid biosynthesis</keyword>
<dbReference type="InterPro" id="IPR029039">
    <property type="entry name" value="Flavoprotein-like_sf"/>
</dbReference>
<dbReference type="Gene3D" id="3.40.50.360">
    <property type="match status" value="1"/>
</dbReference>
<dbReference type="GO" id="GO:0010181">
    <property type="term" value="F:FMN binding"/>
    <property type="evidence" value="ECO:0007669"/>
    <property type="project" value="InterPro"/>
</dbReference>
<comment type="function">
    <text evidence="18">This enzyme is required for electron transfer from NADP to cytochrome P450.</text>
</comment>
<dbReference type="SUPFAM" id="SSF63380">
    <property type="entry name" value="Riboflavin synthase domain-like"/>
    <property type="match status" value="1"/>
</dbReference>
<evidence type="ECO:0000313" key="21">
    <source>
        <dbReference type="EMBL" id="KAF7194888.1"/>
    </source>
</evidence>
<evidence type="ECO:0000256" key="15">
    <source>
        <dbReference type="ARBA" id="ARBA00023136"/>
    </source>
</evidence>
<dbReference type="OrthoDB" id="3633599at2759"/>
<evidence type="ECO:0000259" key="19">
    <source>
        <dbReference type="PROSITE" id="PS50902"/>
    </source>
</evidence>
<accession>A0A8H6RQ54</accession>
<dbReference type="Gene3D" id="2.40.30.10">
    <property type="entry name" value="Translation factors"/>
    <property type="match status" value="1"/>
</dbReference>
<evidence type="ECO:0000256" key="4">
    <source>
        <dbReference type="ARBA" id="ARBA00022630"/>
    </source>
</evidence>
<dbReference type="InterPro" id="IPR001094">
    <property type="entry name" value="Flavdoxin-like"/>
</dbReference>
<dbReference type="InterPro" id="IPR023208">
    <property type="entry name" value="P450R"/>
</dbReference>
<dbReference type="GO" id="GO:0016126">
    <property type="term" value="P:sterol biosynthetic process"/>
    <property type="evidence" value="ECO:0007669"/>
    <property type="project" value="UniProtKB-KW"/>
</dbReference>
<dbReference type="Gene3D" id="1.20.990.10">
    <property type="entry name" value="NADPH-cytochrome p450 Reductase, Chain A, domain 3"/>
    <property type="match status" value="1"/>
</dbReference>
<keyword evidence="13" id="KW-0756">Sterol biosynthesis</keyword>
<dbReference type="PANTHER" id="PTHR19384:SF108">
    <property type="entry name" value="NADPH--CYTOCHROME P450 REDUCTASE"/>
    <property type="match status" value="1"/>
</dbReference>
<dbReference type="PROSITE" id="PS51384">
    <property type="entry name" value="FAD_FR"/>
    <property type="match status" value="1"/>
</dbReference>
<sequence>MANMMETPSLQPLNLVDLEKALRSLPQHIGADDVFAISLIAAAVAFYYYMLREQPDPYLYKMYERPQEHMSKGGPKATRDISEKLDQLGADIVIFWGSQSGTAERMANRLSKEIRQRFGKKALAADASDYEPASIAKLSETKVALFIVSTFGEGDPSDNIHDLWSWLESAKGQPLKNLNYAALGLGNSNYKYYNAVVDIVSEKLGRLGGQALLPTGKADDAHGQTEEHYLEWKTSVFQLLKDKMGLVEHDPVYEPSISVVEDYSMEPIDLYNGEPWMPDQGRKAQRLMSPIHSLPVKATRELFDDASERNCIHMEVDLNEYPGLKYKTGDHLGVWAVNPQPEVDCLLQSLGLTSSRVTPISFKSLDAETKLKVPTPTSTQALFANYLEICAQVSRETIAALIQFAPNQGAKETLARLSNDKAAYDALSEKMYLNLGRLLQHVAPGDGVWHNLPLSFVVESLPAMQPRYYSISSSSVVHARQISITAVVSDKRMAGDAIVPGLCTNHLLGVQRRFLGQEKTQETRINAFVRKSTFKLPALQSQPIVMIAAGTGIAPFRGFLQERARLMKMGREIGRTILFFGCRNEAQDYLYKSEIQEFLNMPGLNLSVVTAFSRPADGQKIYVQQRVQENADEICDLVANRDANFYICGSAAMARDVSKILGSELQARKGWSDDELRSFMDKQKRSRRWQQDVWG</sequence>
<dbReference type="GO" id="GO:0003958">
    <property type="term" value="F:NADPH-hemoprotein reductase activity"/>
    <property type="evidence" value="ECO:0007669"/>
    <property type="project" value="UniProtKB-EC"/>
</dbReference>
<comment type="subcellular location">
    <subcellularLocation>
        <location evidence="18">Endoplasmic reticulum membrane</location>
    </subcellularLocation>
</comment>
<evidence type="ECO:0000256" key="12">
    <source>
        <dbReference type="ARBA" id="ARBA00023002"/>
    </source>
</evidence>
<comment type="caution">
    <text evidence="21">The sequence shown here is derived from an EMBL/GenBank/DDBJ whole genome shotgun (WGS) entry which is preliminary data.</text>
</comment>
<evidence type="ECO:0000256" key="9">
    <source>
        <dbReference type="ARBA" id="ARBA00022857"/>
    </source>
</evidence>
<dbReference type="FunFam" id="3.40.50.80:FF:000032">
    <property type="entry name" value="NADPH-dependent diflavin oxidoreductase 1"/>
    <property type="match status" value="1"/>
</dbReference>
<evidence type="ECO:0000313" key="22">
    <source>
        <dbReference type="Proteomes" id="UP000660729"/>
    </source>
</evidence>
<dbReference type="PANTHER" id="PTHR19384">
    <property type="entry name" value="NITRIC OXIDE SYNTHASE-RELATED"/>
    <property type="match status" value="1"/>
</dbReference>
<evidence type="ECO:0000256" key="2">
    <source>
        <dbReference type="ARBA" id="ARBA00001974"/>
    </source>
</evidence>
<evidence type="ECO:0000256" key="17">
    <source>
        <dbReference type="ARBA" id="ARBA00023221"/>
    </source>
</evidence>
<keyword evidence="17" id="KW-0753">Steroid metabolism</keyword>
<name>A0A8H6RQ54_9PEZI</name>